<dbReference type="Gene3D" id="3.10.20.30">
    <property type="match status" value="1"/>
</dbReference>
<gene>
    <name evidence="7" type="ORF">HXA33_13995</name>
</gene>
<evidence type="ECO:0000256" key="2">
    <source>
        <dbReference type="ARBA" id="ARBA00022723"/>
    </source>
</evidence>
<dbReference type="InterPro" id="IPR002888">
    <property type="entry name" value="2Fe-2S-bd"/>
</dbReference>
<dbReference type="Pfam" id="PF00111">
    <property type="entry name" value="Fer2"/>
    <property type="match status" value="1"/>
</dbReference>
<evidence type="ECO:0000259" key="6">
    <source>
        <dbReference type="PROSITE" id="PS51085"/>
    </source>
</evidence>
<dbReference type="CDD" id="cd00207">
    <property type="entry name" value="fer2"/>
    <property type="match status" value="1"/>
</dbReference>
<evidence type="ECO:0000256" key="4">
    <source>
        <dbReference type="ARBA" id="ARBA00023004"/>
    </source>
</evidence>
<dbReference type="InterPro" id="IPR036884">
    <property type="entry name" value="2Fe-2S-bd_dom_sf"/>
</dbReference>
<keyword evidence="2" id="KW-0479">Metal-binding</keyword>
<dbReference type="InterPro" id="IPR036010">
    <property type="entry name" value="2Fe-2S_ferredoxin-like_sf"/>
</dbReference>
<dbReference type="PROSITE" id="PS51085">
    <property type="entry name" value="2FE2S_FER_2"/>
    <property type="match status" value="1"/>
</dbReference>
<keyword evidence="8" id="KW-1185">Reference proteome</keyword>
<evidence type="ECO:0000313" key="7">
    <source>
        <dbReference type="EMBL" id="MCR6097659.1"/>
    </source>
</evidence>
<organism evidence="7 8">
    <name type="scientific">Salipaludibacillus agaradhaerens</name>
    <name type="common">Bacillus agaradhaerens</name>
    <dbReference type="NCBI Taxonomy" id="76935"/>
    <lineage>
        <taxon>Bacteria</taxon>
        <taxon>Bacillati</taxon>
        <taxon>Bacillota</taxon>
        <taxon>Bacilli</taxon>
        <taxon>Bacillales</taxon>
        <taxon>Bacillaceae</taxon>
    </lineage>
</organism>
<dbReference type="Proteomes" id="UP001057753">
    <property type="component" value="Unassembled WGS sequence"/>
</dbReference>
<dbReference type="PANTHER" id="PTHR44379:SF7">
    <property type="entry name" value="XANTHINE DEHYDROGENASE SUBUNIT E-RELATED"/>
    <property type="match status" value="1"/>
</dbReference>
<evidence type="ECO:0000313" key="8">
    <source>
        <dbReference type="Proteomes" id="UP001057753"/>
    </source>
</evidence>
<evidence type="ECO:0000256" key="1">
    <source>
        <dbReference type="ARBA" id="ARBA00022714"/>
    </source>
</evidence>
<evidence type="ECO:0000256" key="5">
    <source>
        <dbReference type="ARBA" id="ARBA00023014"/>
    </source>
</evidence>
<keyword evidence="5" id="KW-0411">Iron-sulfur</keyword>
<accession>A0A9Q4B3I1</accession>
<dbReference type="PANTHER" id="PTHR44379">
    <property type="entry name" value="OXIDOREDUCTASE WITH IRON-SULFUR SUBUNIT"/>
    <property type="match status" value="1"/>
</dbReference>
<keyword evidence="4" id="KW-0408">Iron</keyword>
<dbReference type="Pfam" id="PF01799">
    <property type="entry name" value="Fer2_2"/>
    <property type="match status" value="1"/>
</dbReference>
<dbReference type="InterPro" id="IPR006058">
    <property type="entry name" value="2Fe2S_fd_BS"/>
</dbReference>
<dbReference type="EMBL" id="JABXYM010000001">
    <property type="protein sequence ID" value="MCR6097659.1"/>
    <property type="molecule type" value="Genomic_DNA"/>
</dbReference>
<dbReference type="SUPFAM" id="SSF47741">
    <property type="entry name" value="CO dehydrogenase ISP C-domain like"/>
    <property type="match status" value="1"/>
</dbReference>
<dbReference type="GO" id="GO:0046872">
    <property type="term" value="F:metal ion binding"/>
    <property type="evidence" value="ECO:0007669"/>
    <property type="project" value="UniProtKB-KW"/>
</dbReference>
<protein>
    <submittedName>
        <fullName evidence="7">2Fe-2S iron-sulfur cluster binding domain-containing protein</fullName>
    </submittedName>
</protein>
<dbReference type="GO" id="GO:0051537">
    <property type="term" value="F:2 iron, 2 sulfur cluster binding"/>
    <property type="evidence" value="ECO:0007669"/>
    <property type="project" value="UniProtKB-KW"/>
</dbReference>
<dbReference type="InterPro" id="IPR051452">
    <property type="entry name" value="Diverse_Oxidoreductases"/>
</dbReference>
<evidence type="ECO:0000256" key="3">
    <source>
        <dbReference type="ARBA" id="ARBA00023002"/>
    </source>
</evidence>
<dbReference type="AlphaFoldDB" id="A0A9Q4B3I1"/>
<keyword evidence="1" id="KW-0001">2Fe-2S</keyword>
<dbReference type="InterPro" id="IPR001041">
    <property type="entry name" value="2Fe-2S_ferredoxin-type"/>
</dbReference>
<dbReference type="Gene3D" id="1.10.150.120">
    <property type="entry name" value="[2Fe-2S]-binding domain"/>
    <property type="match status" value="1"/>
</dbReference>
<keyword evidence="3" id="KW-0560">Oxidoreductase</keyword>
<feature type="domain" description="2Fe-2S ferredoxin-type" evidence="6">
    <location>
        <begin position="16"/>
        <end position="92"/>
    </location>
</feature>
<proteinExistence type="predicted"/>
<name>A0A9Q4B3I1_SALAG</name>
<comment type="caution">
    <text evidence="7">The sequence shown here is derived from an EMBL/GenBank/DDBJ whole genome shotgun (WGS) entry which is preliminary data.</text>
</comment>
<reference evidence="7" key="1">
    <citation type="submission" date="2020-06" db="EMBL/GenBank/DDBJ databases">
        <title>Insight into the genomes of haloalkaliphilic bacilli from Kenyan soda lakes.</title>
        <authorList>
            <person name="Mwirichia R."/>
            <person name="Villamizar G.C."/>
            <person name="Poehlein A."/>
            <person name="Mugweru J."/>
            <person name="Kipnyargis A."/>
            <person name="Kiplimo D."/>
            <person name="Orwa P."/>
            <person name="Daniel R."/>
        </authorList>
    </citation>
    <scope>NUCLEOTIDE SEQUENCE</scope>
    <source>
        <strain evidence="7">B1096_S55</strain>
    </source>
</reference>
<dbReference type="RefSeq" id="WP_257822054.1">
    <property type="nucleotide sequence ID" value="NZ_JABXYM010000001.1"/>
</dbReference>
<dbReference type="GO" id="GO:0016491">
    <property type="term" value="F:oxidoreductase activity"/>
    <property type="evidence" value="ECO:0007669"/>
    <property type="project" value="UniProtKB-KW"/>
</dbReference>
<dbReference type="SUPFAM" id="SSF54292">
    <property type="entry name" value="2Fe-2S ferredoxin-like"/>
    <property type="match status" value="1"/>
</dbReference>
<dbReference type="PROSITE" id="PS00197">
    <property type="entry name" value="2FE2S_FER_1"/>
    <property type="match status" value="1"/>
</dbReference>
<dbReference type="InterPro" id="IPR012675">
    <property type="entry name" value="Beta-grasp_dom_sf"/>
</dbReference>
<sequence length="168" mass="18560">MTKQPQFTVTDKPETLNVTFHLNGNETTLYVAPSRRLVDVLRTDLAMTGTKISCEIGRCGACIVLVDGVPHNSCLLMIYQCEGKSVETIENLQHEKPNRVQQAFLEEGALQCGYCTPGMVMALKGMLNNKENPTYNEMKEALAGNLCRCTGYGGILRVLRKLSSDDID</sequence>